<dbReference type="Proteomes" id="UP000193900">
    <property type="component" value="Unassembled WGS sequence"/>
</dbReference>
<keyword evidence="3" id="KW-0808">Transferase</keyword>
<reference evidence="10 11" key="1">
    <citation type="submission" date="2017-03" db="EMBL/GenBank/DDBJ databases">
        <authorList>
            <person name="Afonso C.L."/>
            <person name="Miller P.J."/>
            <person name="Scott M.A."/>
            <person name="Spackman E."/>
            <person name="Goraichik I."/>
            <person name="Dimitrov K.M."/>
            <person name="Suarez D.L."/>
            <person name="Swayne D.E."/>
        </authorList>
    </citation>
    <scope>NUCLEOTIDE SEQUENCE [LARGE SCALE GENOMIC DNA]</scope>
    <source>
        <strain evidence="10 11">CECT 7023</strain>
    </source>
</reference>
<keyword evidence="6 7" id="KW-0961">Cell wall biogenesis/degradation</keyword>
<evidence type="ECO:0000256" key="7">
    <source>
        <dbReference type="PROSITE-ProRule" id="PRU01373"/>
    </source>
</evidence>
<dbReference type="InterPro" id="IPR050979">
    <property type="entry name" value="LD-transpeptidase"/>
</dbReference>
<dbReference type="CDD" id="cd16913">
    <property type="entry name" value="YkuD_like"/>
    <property type="match status" value="1"/>
</dbReference>
<feature type="active site" description="Nucleophile" evidence="7">
    <location>
        <position position="186"/>
    </location>
</feature>
<evidence type="ECO:0000256" key="4">
    <source>
        <dbReference type="ARBA" id="ARBA00022960"/>
    </source>
</evidence>
<dbReference type="InterPro" id="IPR038063">
    <property type="entry name" value="Transpep_catalytic_dom"/>
</dbReference>
<dbReference type="EMBL" id="FWFZ01000001">
    <property type="protein sequence ID" value="SLN18454.1"/>
    <property type="molecule type" value="Genomic_DNA"/>
</dbReference>
<dbReference type="AlphaFoldDB" id="A0A1Y5RK42"/>
<proteinExistence type="inferred from homology"/>
<keyword evidence="11" id="KW-1185">Reference proteome</keyword>
<organism evidence="10 11">
    <name type="scientific">Roseisalinus antarcticus</name>
    <dbReference type="NCBI Taxonomy" id="254357"/>
    <lineage>
        <taxon>Bacteria</taxon>
        <taxon>Pseudomonadati</taxon>
        <taxon>Pseudomonadota</taxon>
        <taxon>Alphaproteobacteria</taxon>
        <taxon>Rhodobacterales</taxon>
        <taxon>Roseobacteraceae</taxon>
        <taxon>Roseisalinus</taxon>
    </lineage>
</organism>
<evidence type="ECO:0000256" key="2">
    <source>
        <dbReference type="ARBA" id="ARBA00005992"/>
    </source>
</evidence>
<feature type="signal peptide" evidence="8">
    <location>
        <begin position="1"/>
        <end position="22"/>
    </location>
</feature>
<dbReference type="OrthoDB" id="463216at2"/>
<dbReference type="PROSITE" id="PS51318">
    <property type="entry name" value="TAT"/>
    <property type="match status" value="1"/>
</dbReference>
<keyword evidence="8" id="KW-0732">Signal</keyword>
<accession>A0A1Y5RK42</accession>
<dbReference type="PANTHER" id="PTHR30582">
    <property type="entry name" value="L,D-TRANSPEPTIDASE"/>
    <property type="match status" value="1"/>
</dbReference>
<dbReference type="PROSITE" id="PS52029">
    <property type="entry name" value="LD_TPASE"/>
    <property type="match status" value="1"/>
</dbReference>
<sequence>MTLNRRHFLATSLSALAAPALASQPAPYGIDYLEGLAEPGALHESQAFIAPSALHEAYSHAIYVNTSFYGDSRQKLWLLERQGASWDLGLRDDAYWQRRDVQGGYSFPVSSGALHAGNSRAGPTPSGIFNIDERSGRYRSGWGSPGMYKAMYIDLHYNSGRMSGVAMHGTTSGRYSALGRPASHGCVRVTQSNMDAVHALFHPGGARREDSPLWGEVPRYFTSEVSNEMSVRRGYTRDGSLLTDDSGAVLTKMGYTALFVFFRDDV</sequence>
<dbReference type="Gene3D" id="2.40.440.10">
    <property type="entry name" value="L,D-transpeptidase catalytic domain-like"/>
    <property type="match status" value="1"/>
</dbReference>
<protein>
    <submittedName>
        <fullName evidence="10">L,D-transpeptidase catalytic domain</fullName>
    </submittedName>
</protein>
<dbReference type="GO" id="GO:0018104">
    <property type="term" value="P:peptidoglycan-protein cross-linking"/>
    <property type="evidence" value="ECO:0007669"/>
    <property type="project" value="TreeGrafter"/>
</dbReference>
<dbReference type="GO" id="GO:0071972">
    <property type="term" value="F:peptidoglycan L,D-transpeptidase activity"/>
    <property type="evidence" value="ECO:0007669"/>
    <property type="project" value="TreeGrafter"/>
</dbReference>
<dbReference type="GO" id="GO:0071555">
    <property type="term" value="P:cell wall organization"/>
    <property type="evidence" value="ECO:0007669"/>
    <property type="project" value="UniProtKB-UniRule"/>
</dbReference>
<dbReference type="SUPFAM" id="SSF141523">
    <property type="entry name" value="L,D-transpeptidase catalytic domain-like"/>
    <property type="match status" value="1"/>
</dbReference>
<dbReference type="RefSeq" id="WP_085877299.1">
    <property type="nucleotide sequence ID" value="NZ_FWFZ01000001.1"/>
</dbReference>
<dbReference type="InterPro" id="IPR006311">
    <property type="entry name" value="TAT_signal"/>
</dbReference>
<evidence type="ECO:0000313" key="10">
    <source>
        <dbReference type="EMBL" id="SLN18454.1"/>
    </source>
</evidence>
<dbReference type="GO" id="GO:0008360">
    <property type="term" value="P:regulation of cell shape"/>
    <property type="evidence" value="ECO:0007669"/>
    <property type="project" value="UniProtKB-UniRule"/>
</dbReference>
<evidence type="ECO:0000313" key="11">
    <source>
        <dbReference type="Proteomes" id="UP000193900"/>
    </source>
</evidence>
<evidence type="ECO:0000256" key="8">
    <source>
        <dbReference type="SAM" id="SignalP"/>
    </source>
</evidence>
<feature type="domain" description="L,D-TPase catalytic" evidence="9">
    <location>
        <begin position="77"/>
        <end position="211"/>
    </location>
</feature>
<keyword evidence="5 7" id="KW-0573">Peptidoglycan synthesis</keyword>
<comment type="pathway">
    <text evidence="1 7">Cell wall biogenesis; peptidoglycan biosynthesis.</text>
</comment>
<dbReference type="InterPro" id="IPR005490">
    <property type="entry name" value="LD_TPept_cat_dom"/>
</dbReference>
<evidence type="ECO:0000256" key="1">
    <source>
        <dbReference type="ARBA" id="ARBA00004752"/>
    </source>
</evidence>
<comment type="similarity">
    <text evidence="2">Belongs to the YkuD family.</text>
</comment>
<name>A0A1Y5RK42_9RHOB</name>
<gene>
    <name evidence="10" type="ORF">ROA7023_00393</name>
</gene>
<dbReference type="Pfam" id="PF03734">
    <property type="entry name" value="YkuD"/>
    <property type="match status" value="1"/>
</dbReference>
<evidence type="ECO:0000259" key="9">
    <source>
        <dbReference type="PROSITE" id="PS52029"/>
    </source>
</evidence>
<evidence type="ECO:0000256" key="3">
    <source>
        <dbReference type="ARBA" id="ARBA00022679"/>
    </source>
</evidence>
<keyword evidence="4 7" id="KW-0133">Cell shape</keyword>
<evidence type="ECO:0000256" key="6">
    <source>
        <dbReference type="ARBA" id="ARBA00023316"/>
    </source>
</evidence>
<dbReference type="PANTHER" id="PTHR30582:SF2">
    <property type="entry name" value="L,D-TRANSPEPTIDASE YCIB-RELATED"/>
    <property type="match status" value="1"/>
</dbReference>
<dbReference type="UniPathway" id="UPA00219"/>
<evidence type="ECO:0000256" key="5">
    <source>
        <dbReference type="ARBA" id="ARBA00022984"/>
    </source>
</evidence>
<feature type="chain" id="PRO_5013323161" evidence="8">
    <location>
        <begin position="23"/>
        <end position="266"/>
    </location>
</feature>
<dbReference type="GO" id="GO:0016740">
    <property type="term" value="F:transferase activity"/>
    <property type="evidence" value="ECO:0007669"/>
    <property type="project" value="UniProtKB-KW"/>
</dbReference>
<dbReference type="GO" id="GO:0005576">
    <property type="term" value="C:extracellular region"/>
    <property type="evidence" value="ECO:0007669"/>
    <property type="project" value="TreeGrafter"/>
</dbReference>
<feature type="active site" description="Proton donor/acceptor" evidence="7">
    <location>
        <position position="168"/>
    </location>
</feature>